<evidence type="ECO:0000313" key="3">
    <source>
        <dbReference type="EMBL" id="KFM82281.1"/>
    </source>
</evidence>
<feature type="non-terminal residue" evidence="3">
    <location>
        <position position="776"/>
    </location>
</feature>
<feature type="signal peptide" evidence="2">
    <location>
        <begin position="1"/>
        <end position="21"/>
    </location>
</feature>
<protein>
    <submittedName>
        <fullName evidence="3">Uncharacterized protein</fullName>
    </submittedName>
</protein>
<organism evidence="3 4">
    <name type="scientific">Stegodyphus mimosarum</name>
    <name type="common">African social velvet spider</name>
    <dbReference type="NCBI Taxonomy" id="407821"/>
    <lineage>
        <taxon>Eukaryota</taxon>
        <taxon>Metazoa</taxon>
        <taxon>Ecdysozoa</taxon>
        <taxon>Arthropoda</taxon>
        <taxon>Chelicerata</taxon>
        <taxon>Arachnida</taxon>
        <taxon>Araneae</taxon>
        <taxon>Araneomorphae</taxon>
        <taxon>Entelegynae</taxon>
        <taxon>Eresoidea</taxon>
        <taxon>Eresidae</taxon>
        <taxon>Stegodyphus</taxon>
    </lineage>
</organism>
<feature type="compositionally biased region" description="Basic and acidic residues" evidence="1">
    <location>
        <begin position="591"/>
        <end position="604"/>
    </location>
</feature>
<dbReference type="OrthoDB" id="6423375at2759"/>
<name>A0A087UY42_STEMI</name>
<evidence type="ECO:0000256" key="2">
    <source>
        <dbReference type="SAM" id="SignalP"/>
    </source>
</evidence>
<dbReference type="Proteomes" id="UP000054359">
    <property type="component" value="Unassembled WGS sequence"/>
</dbReference>
<reference evidence="3 4" key="1">
    <citation type="submission" date="2013-11" db="EMBL/GenBank/DDBJ databases">
        <title>Genome sequencing of Stegodyphus mimosarum.</title>
        <authorList>
            <person name="Bechsgaard J."/>
        </authorList>
    </citation>
    <scope>NUCLEOTIDE SEQUENCE [LARGE SCALE GENOMIC DNA]</scope>
</reference>
<gene>
    <name evidence="3" type="ORF">X975_25308</name>
</gene>
<accession>A0A087UY42</accession>
<keyword evidence="2" id="KW-0732">Signal</keyword>
<dbReference type="OMA" id="NTDIANP"/>
<proteinExistence type="predicted"/>
<evidence type="ECO:0000313" key="4">
    <source>
        <dbReference type="Proteomes" id="UP000054359"/>
    </source>
</evidence>
<evidence type="ECO:0000256" key="1">
    <source>
        <dbReference type="SAM" id="MobiDB-lite"/>
    </source>
</evidence>
<dbReference type="EMBL" id="KK122227">
    <property type="protein sequence ID" value="KFM82281.1"/>
    <property type="molecule type" value="Genomic_DNA"/>
</dbReference>
<feature type="region of interest" description="Disordered" evidence="1">
    <location>
        <begin position="575"/>
        <end position="604"/>
    </location>
</feature>
<feature type="chain" id="PRO_5001830967" evidence="2">
    <location>
        <begin position="22"/>
        <end position="776"/>
    </location>
</feature>
<dbReference type="AlphaFoldDB" id="A0A087UY42"/>
<keyword evidence="4" id="KW-1185">Reference proteome</keyword>
<sequence length="776" mass="87099">MSKGCHCIVIVLFLAEAVIHASCAGQSNGPWTYYKKDSFFLQPLHNGEYLPPIPIQLSRIISESSNAQGSSSSDSLQDENSADISLRHENPWVPLRNSKGDASVTREIYIHTTSSLPFIRDYTSTAAPRLVTRRTYSKSTFNIPLKKSIRVSHPDNIRPAIKTTGYIRGAIAKRIPSTTRAPMPDWLRESTVHSLLNYNTSESDWKPTSLTTAQPLDSVFPKSQPHQFISNLGSKVDEHLNYTGIMFGSAHFPPSAEFSRMKLLPQKEKNVTNQYLTDLEMDQKAARKSSTYRMHFSPNDVTTNSTNMRTNDMSSPFFIENPNVKYSSEGFPGTNSYFGQTFNKVNGTQYQSNDNQPKLSEKESDFGIPTTENVEKMHKINDPGPKGLSITVAKIPFSVGVKYAEIDLKKLPRQIFSKPEENISGKIMNIDSNTKPREHGLFTPNISQGLEAKEKTNHAGYDIPSHIPVSSNNALENPQLIKERQNSSSALYIQNDPTNNLADNPKLEELKIQTPTKPVNFGDPKPPGYVESDAKKVPSNGGTFTFSIDDKSEKIVKGKILHLEESLRLHPPSKQEMVDTYNSKQKTHPKVSIESKSRDSEKAHHVEIPLPKVPFYGDVKSIKYSDDQSKVKNEDIYFTPTFPELSNHREKLLVPGRKQTEKSQKIQSAEYPSEMITSHKDENTFKNSIESKNDKSAEFSHKNQEKNTNDINSESLGMHHISSKAVTANDFSNLIFRTPTSPPLITVKFDPDLHDSHDVLLDATGSRNRVNRTGNY</sequence>